<dbReference type="AlphaFoldDB" id="A0A8J4QWT7"/>
<organism evidence="1 2">
    <name type="scientific">Castanea mollissima</name>
    <name type="common">Chinese chestnut</name>
    <dbReference type="NCBI Taxonomy" id="60419"/>
    <lineage>
        <taxon>Eukaryota</taxon>
        <taxon>Viridiplantae</taxon>
        <taxon>Streptophyta</taxon>
        <taxon>Embryophyta</taxon>
        <taxon>Tracheophyta</taxon>
        <taxon>Spermatophyta</taxon>
        <taxon>Magnoliopsida</taxon>
        <taxon>eudicotyledons</taxon>
        <taxon>Gunneridae</taxon>
        <taxon>Pentapetalae</taxon>
        <taxon>rosids</taxon>
        <taxon>fabids</taxon>
        <taxon>Fagales</taxon>
        <taxon>Fagaceae</taxon>
        <taxon>Castanea</taxon>
    </lineage>
</organism>
<keyword evidence="2" id="KW-1185">Reference proteome</keyword>
<sequence>MTSDCSGIQGEGGGVATEAMIVEGRSEEQVSETVTCLHLLFGFVSFTSKPKATELHRKIVRQNQSLL</sequence>
<name>A0A8J4QWT7_9ROSI</name>
<protein>
    <submittedName>
        <fullName evidence="1">Uncharacterized protein</fullName>
    </submittedName>
</protein>
<dbReference type="EMBL" id="JRKL02004587">
    <property type="protein sequence ID" value="KAF3952246.1"/>
    <property type="molecule type" value="Genomic_DNA"/>
</dbReference>
<gene>
    <name evidence="1" type="ORF">CMV_022179</name>
</gene>
<proteinExistence type="predicted"/>
<evidence type="ECO:0000313" key="1">
    <source>
        <dbReference type="EMBL" id="KAF3952246.1"/>
    </source>
</evidence>
<evidence type="ECO:0000313" key="2">
    <source>
        <dbReference type="Proteomes" id="UP000737018"/>
    </source>
</evidence>
<dbReference type="Proteomes" id="UP000737018">
    <property type="component" value="Unassembled WGS sequence"/>
</dbReference>
<accession>A0A8J4QWT7</accession>
<reference evidence="1" key="1">
    <citation type="submission" date="2020-03" db="EMBL/GenBank/DDBJ databases">
        <title>Castanea mollissima Vanexum genome sequencing.</title>
        <authorList>
            <person name="Staton M."/>
        </authorList>
    </citation>
    <scope>NUCLEOTIDE SEQUENCE</scope>
    <source>
        <tissue evidence="1">Leaf</tissue>
    </source>
</reference>
<comment type="caution">
    <text evidence="1">The sequence shown here is derived from an EMBL/GenBank/DDBJ whole genome shotgun (WGS) entry which is preliminary data.</text>
</comment>